<comment type="subcellular location">
    <subcellularLocation>
        <location evidence="1">Mitochondrion</location>
    </subcellularLocation>
</comment>
<dbReference type="STRING" id="307972.A0A2G8KSZ2"/>
<dbReference type="Gene3D" id="1.25.40.10">
    <property type="entry name" value="Tetratricopeptide repeat domain"/>
    <property type="match status" value="1"/>
</dbReference>
<name>A0A2G8KSZ2_STIJA</name>
<proteinExistence type="predicted"/>
<dbReference type="Pfam" id="PF10037">
    <property type="entry name" value="MRP-S27"/>
    <property type="match status" value="1"/>
</dbReference>
<dbReference type="Proteomes" id="UP000230750">
    <property type="component" value="Unassembled WGS sequence"/>
</dbReference>
<dbReference type="EMBL" id="MRZV01000389">
    <property type="protein sequence ID" value="PIK51119.1"/>
    <property type="molecule type" value="Genomic_DNA"/>
</dbReference>
<evidence type="ECO:0000313" key="2">
    <source>
        <dbReference type="EMBL" id="PIK51119.1"/>
    </source>
</evidence>
<dbReference type="InterPro" id="IPR011990">
    <property type="entry name" value="TPR-like_helical_dom_sf"/>
</dbReference>
<sequence length="402" mass="46215">MAASITLANGFGVLNNFFANGRRGLLKGFIPICQGHRNILSDAYRAEDAWQNRKRLEVHMDDLRVKLDQDLLTLKKPVASVDLQKFIDNIINEDELKASEQYIYSFRHTPVAHHLRPYTIHSWLRVCLDFHQPLRALRALQDKTHYGLFPDIYTFNLLLDHFLRSKDYHNAYLVAKEMMLIEVMNSSTPLAQALSLYACHHLLKQGSPQEDEKWSIGMTLADATRDNSSCLSRSYHVIGYCMTGNIKPISKILDHWLSGSSEDDKIVTQEAVDHLKEALETAVTEDAKMKIQEQFQSLESSGRIEKASLDELMETTILPAIGNLEKDDIDNYPKVLRDWHSTCVEAIKLQKEDKNQMERKAKEARLEKLLQEVGGVEYWIEKARSEGKEVQDSLMEEDIKRQ</sequence>
<keyword evidence="2" id="KW-0687">Ribonucleoprotein</keyword>
<organism evidence="2 3">
    <name type="scientific">Stichopus japonicus</name>
    <name type="common">Sea cucumber</name>
    <dbReference type="NCBI Taxonomy" id="307972"/>
    <lineage>
        <taxon>Eukaryota</taxon>
        <taxon>Metazoa</taxon>
        <taxon>Echinodermata</taxon>
        <taxon>Eleutherozoa</taxon>
        <taxon>Echinozoa</taxon>
        <taxon>Holothuroidea</taxon>
        <taxon>Aspidochirotacea</taxon>
        <taxon>Aspidochirotida</taxon>
        <taxon>Stichopodidae</taxon>
        <taxon>Apostichopus</taxon>
    </lineage>
</organism>
<dbReference type="InterPro" id="IPR034913">
    <property type="entry name" value="mS27/PTCD2"/>
</dbReference>
<keyword evidence="2" id="KW-0689">Ribosomal protein</keyword>
<comment type="caution">
    <text evidence="2">The sequence shown here is derived from an EMBL/GenBank/DDBJ whole genome shotgun (WGS) entry which is preliminary data.</text>
</comment>
<gene>
    <name evidence="2" type="ORF">BSL78_12000</name>
</gene>
<evidence type="ECO:0000313" key="3">
    <source>
        <dbReference type="Proteomes" id="UP000230750"/>
    </source>
</evidence>
<protein>
    <submittedName>
        <fullName evidence="2">Putative 28S ribosomal protein S27, mitochondrial</fullName>
    </submittedName>
</protein>
<dbReference type="AlphaFoldDB" id="A0A2G8KSZ2"/>
<dbReference type="GO" id="GO:0005739">
    <property type="term" value="C:mitochondrion"/>
    <property type="evidence" value="ECO:0007669"/>
    <property type="project" value="UniProtKB-SubCell"/>
</dbReference>
<reference evidence="2 3" key="1">
    <citation type="journal article" date="2017" name="PLoS Biol.">
        <title>The sea cucumber genome provides insights into morphological evolution and visceral regeneration.</title>
        <authorList>
            <person name="Zhang X."/>
            <person name="Sun L."/>
            <person name="Yuan J."/>
            <person name="Sun Y."/>
            <person name="Gao Y."/>
            <person name="Zhang L."/>
            <person name="Li S."/>
            <person name="Dai H."/>
            <person name="Hamel J.F."/>
            <person name="Liu C."/>
            <person name="Yu Y."/>
            <person name="Liu S."/>
            <person name="Lin W."/>
            <person name="Guo K."/>
            <person name="Jin S."/>
            <person name="Xu P."/>
            <person name="Storey K.B."/>
            <person name="Huan P."/>
            <person name="Zhang T."/>
            <person name="Zhou Y."/>
            <person name="Zhang J."/>
            <person name="Lin C."/>
            <person name="Li X."/>
            <person name="Xing L."/>
            <person name="Huo D."/>
            <person name="Sun M."/>
            <person name="Wang L."/>
            <person name="Mercier A."/>
            <person name="Li F."/>
            <person name="Yang H."/>
            <person name="Xiang J."/>
        </authorList>
    </citation>
    <scope>NUCLEOTIDE SEQUENCE [LARGE SCALE GENOMIC DNA]</scope>
    <source>
        <strain evidence="2">Shaxun</strain>
        <tissue evidence="2">Muscle</tissue>
    </source>
</reference>
<accession>A0A2G8KSZ2</accession>
<dbReference type="GO" id="GO:0005840">
    <property type="term" value="C:ribosome"/>
    <property type="evidence" value="ECO:0007669"/>
    <property type="project" value="UniProtKB-KW"/>
</dbReference>
<dbReference type="OrthoDB" id="19830at2759"/>
<dbReference type="InterPro" id="IPR019266">
    <property type="entry name" value="Ribosomal_mS27"/>
</dbReference>
<evidence type="ECO:0000256" key="1">
    <source>
        <dbReference type="ARBA" id="ARBA00004173"/>
    </source>
</evidence>
<dbReference type="PANTHER" id="PTHR21393:SF0">
    <property type="entry name" value="SMALL RIBOSOMAL SUBUNIT PROTEIN MS27"/>
    <property type="match status" value="1"/>
</dbReference>
<keyword evidence="3" id="KW-1185">Reference proteome</keyword>
<dbReference type="PANTHER" id="PTHR21393">
    <property type="entry name" value="MITOCHONDRIAL 28S RIBOSOMAL PROTEIN S27"/>
    <property type="match status" value="1"/>
</dbReference>